<dbReference type="SMART" id="SM00387">
    <property type="entry name" value="HATPase_c"/>
    <property type="match status" value="1"/>
</dbReference>
<proteinExistence type="predicted"/>
<dbReference type="SUPFAM" id="SSF47384">
    <property type="entry name" value="Homodimeric domain of signal transducing histidine kinase"/>
    <property type="match status" value="1"/>
</dbReference>
<dbReference type="InterPro" id="IPR036890">
    <property type="entry name" value="HATPase_C_sf"/>
</dbReference>
<feature type="domain" description="Histidine kinase" evidence="5">
    <location>
        <begin position="216"/>
        <end position="428"/>
    </location>
</feature>
<keyword evidence="7" id="KW-1185">Reference proteome</keyword>
<dbReference type="PROSITE" id="PS50109">
    <property type="entry name" value="HIS_KIN"/>
    <property type="match status" value="1"/>
</dbReference>
<dbReference type="PRINTS" id="PR00344">
    <property type="entry name" value="BCTRLSENSOR"/>
</dbReference>
<dbReference type="Proteomes" id="UP001501411">
    <property type="component" value="Unassembled WGS sequence"/>
</dbReference>
<keyword evidence="3" id="KW-0597">Phosphoprotein</keyword>
<dbReference type="InterPro" id="IPR003594">
    <property type="entry name" value="HATPase_dom"/>
</dbReference>
<feature type="transmembrane region" description="Helical" evidence="4">
    <location>
        <begin position="83"/>
        <end position="100"/>
    </location>
</feature>
<keyword evidence="4" id="KW-0812">Transmembrane</keyword>
<dbReference type="CDD" id="cd00075">
    <property type="entry name" value="HATPase"/>
    <property type="match status" value="1"/>
</dbReference>
<comment type="catalytic activity">
    <reaction evidence="1">
        <text>ATP + protein L-histidine = ADP + protein N-phospho-L-histidine.</text>
        <dbReference type="EC" id="2.7.13.3"/>
    </reaction>
</comment>
<comment type="caution">
    <text evidence="6">The sequence shown here is derived from an EMBL/GenBank/DDBJ whole genome shotgun (WGS) entry which is preliminary data.</text>
</comment>
<dbReference type="Gene3D" id="1.10.287.130">
    <property type="match status" value="1"/>
</dbReference>
<dbReference type="PANTHER" id="PTHR43547">
    <property type="entry name" value="TWO-COMPONENT HISTIDINE KINASE"/>
    <property type="match status" value="1"/>
</dbReference>
<name>A0ABP9BXM0_9SPHI</name>
<dbReference type="InterPro" id="IPR004358">
    <property type="entry name" value="Sig_transdc_His_kin-like_C"/>
</dbReference>
<accession>A0ABP9BXM0</accession>
<sequence>MLSEHVNIRNILSKIVGDPTQFSLQHRLFNAFTFIGFILVLATLIFNSFSGLYYSALISLVISLLFASSYYQSTVKKRYIQSFVIMIICLNLLLGINYFYNAGVAGPTLLLLLGVYLATMVLSPKDQYIFWTVFNGILIIVLLGIEFNFPNTIRGTYSERSVYFLDNLITYLIVSLLTAAGVITFVYHYNVERKTVEQQSELLGLLNDEKIRLISILSHDLRAPISGIQTYLNRFFHENLSAEEKRIVEQQLLSLTQQTQQLLDSVLTWSKAYYHVEQVQLSTIDLAECLRQSTALYTHLAQHKKINLIIQTQAHLRVTGNEAMTLLIIRNLIDNAIKFTDEGGEIRLETRKEGNAAIVSVADSGTGKARQIAKDLFEKINNPTDRNIKDVGLGLTMCKQYAEAQGGHISYSTNISGGTTFLVQFPTS</sequence>
<dbReference type="EMBL" id="BAABIQ010000041">
    <property type="protein sequence ID" value="GAA4800795.1"/>
    <property type="molecule type" value="Genomic_DNA"/>
</dbReference>
<protein>
    <recommendedName>
        <fullName evidence="2">histidine kinase</fullName>
        <ecNumber evidence="2">2.7.13.3</ecNumber>
    </recommendedName>
</protein>
<feature type="transmembrane region" description="Helical" evidence="4">
    <location>
        <begin position="28"/>
        <end position="46"/>
    </location>
</feature>
<evidence type="ECO:0000313" key="6">
    <source>
        <dbReference type="EMBL" id="GAA4800795.1"/>
    </source>
</evidence>
<feature type="transmembrane region" description="Helical" evidence="4">
    <location>
        <begin position="52"/>
        <end position="71"/>
    </location>
</feature>
<dbReference type="EC" id="2.7.13.3" evidence="2"/>
<dbReference type="InterPro" id="IPR003661">
    <property type="entry name" value="HisK_dim/P_dom"/>
</dbReference>
<dbReference type="PANTHER" id="PTHR43547:SF2">
    <property type="entry name" value="HYBRID SIGNAL TRANSDUCTION HISTIDINE KINASE C"/>
    <property type="match status" value="1"/>
</dbReference>
<dbReference type="RefSeq" id="WP_345233093.1">
    <property type="nucleotide sequence ID" value="NZ_BAABIQ010000041.1"/>
</dbReference>
<dbReference type="SUPFAM" id="SSF55874">
    <property type="entry name" value="ATPase domain of HSP90 chaperone/DNA topoisomerase II/histidine kinase"/>
    <property type="match status" value="1"/>
</dbReference>
<evidence type="ECO:0000259" key="5">
    <source>
        <dbReference type="PROSITE" id="PS50109"/>
    </source>
</evidence>
<keyword evidence="4" id="KW-1133">Transmembrane helix</keyword>
<reference evidence="7" key="1">
    <citation type="journal article" date="2019" name="Int. J. Syst. Evol. Microbiol.">
        <title>The Global Catalogue of Microorganisms (GCM) 10K type strain sequencing project: providing services to taxonomists for standard genome sequencing and annotation.</title>
        <authorList>
            <consortium name="The Broad Institute Genomics Platform"/>
            <consortium name="The Broad Institute Genome Sequencing Center for Infectious Disease"/>
            <person name="Wu L."/>
            <person name="Ma J."/>
        </authorList>
    </citation>
    <scope>NUCLEOTIDE SEQUENCE [LARGE SCALE GENOMIC DNA]</scope>
    <source>
        <strain evidence="7">JCM 18200</strain>
    </source>
</reference>
<evidence type="ECO:0000256" key="1">
    <source>
        <dbReference type="ARBA" id="ARBA00000085"/>
    </source>
</evidence>
<keyword evidence="4" id="KW-0472">Membrane</keyword>
<organism evidence="6 7">
    <name type="scientific">Olivibacter ginsenosidimutans</name>
    <dbReference type="NCBI Taxonomy" id="1176537"/>
    <lineage>
        <taxon>Bacteria</taxon>
        <taxon>Pseudomonadati</taxon>
        <taxon>Bacteroidota</taxon>
        <taxon>Sphingobacteriia</taxon>
        <taxon>Sphingobacteriales</taxon>
        <taxon>Sphingobacteriaceae</taxon>
        <taxon>Olivibacter</taxon>
    </lineage>
</organism>
<evidence type="ECO:0000256" key="2">
    <source>
        <dbReference type="ARBA" id="ARBA00012438"/>
    </source>
</evidence>
<feature type="transmembrane region" description="Helical" evidence="4">
    <location>
        <begin position="169"/>
        <end position="189"/>
    </location>
</feature>
<evidence type="ECO:0000256" key="3">
    <source>
        <dbReference type="ARBA" id="ARBA00022553"/>
    </source>
</evidence>
<gene>
    <name evidence="6" type="ORF">GCM10023231_31970</name>
</gene>
<dbReference type="CDD" id="cd00082">
    <property type="entry name" value="HisKA"/>
    <property type="match status" value="1"/>
</dbReference>
<dbReference type="Pfam" id="PF02518">
    <property type="entry name" value="HATPase_c"/>
    <property type="match status" value="1"/>
</dbReference>
<evidence type="ECO:0000313" key="7">
    <source>
        <dbReference type="Proteomes" id="UP001501411"/>
    </source>
</evidence>
<evidence type="ECO:0000256" key="4">
    <source>
        <dbReference type="SAM" id="Phobius"/>
    </source>
</evidence>
<dbReference type="Gene3D" id="3.30.565.10">
    <property type="entry name" value="Histidine kinase-like ATPase, C-terminal domain"/>
    <property type="match status" value="1"/>
</dbReference>
<feature type="transmembrane region" description="Helical" evidence="4">
    <location>
        <begin position="129"/>
        <end position="149"/>
    </location>
</feature>
<dbReference type="InterPro" id="IPR005467">
    <property type="entry name" value="His_kinase_dom"/>
</dbReference>
<dbReference type="InterPro" id="IPR036097">
    <property type="entry name" value="HisK_dim/P_sf"/>
</dbReference>
<feature type="transmembrane region" description="Helical" evidence="4">
    <location>
        <begin position="106"/>
        <end position="122"/>
    </location>
</feature>